<dbReference type="EMBL" id="AP028947">
    <property type="protein sequence ID" value="BET26885.1"/>
    <property type="molecule type" value="Genomic_DNA"/>
</dbReference>
<organism evidence="1 2">
    <name type="scientific">Limnobacter thiooxidans</name>
    <dbReference type="NCBI Taxonomy" id="131080"/>
    <lineage>
        <taxon>Bacteria</taxon>
        <taxon>Pseudomonadati</taxon>
        <taxon>Pseudomonadota</taxon>
        <taxon>Betaproteobacteria</taxon>
        <taxon>Burkholderiales</taxon>
        <taxon>Burkholderiaceae</taxon>
        <taxon>Limnobacter</taxon>
    </lineage>
</organism>
<evidence type="ECO:0000313" key="2">
    <source>
        <dbReference type="Proteomes" id="UP001329151"/>
    </source>
</evidence>
<dbReference type="AlphaFoldDB" id="A0AA86J881"/>
<accession>A0AA86J881</accession>
<proteinExistence type="predicted"/>
<dbReference type="RefSeq" id="WP_130557985.1">
    <property type="nucleotide sequence ID" value="NZ_AP028947.1"/>
</dbReference>
<name>A0AA86J881_9BURK</name>
<dbReference type="KEGG" id="lto:RGQ30_23860"/>
<protein>
    <submittedName>
        <fullName evidence="1">Uncharacterized protein</fullName>
    </submittedName>
</protein>
<gene>
    <name evidence="1" type="ORF">RGQ30_23860</name>
</gene>
<evidence type="ECO:0000313" key="1">
    <source>
        <dbReference type="EMBL" id="BET26885.1"/>
    </source>
</evidence>
<keyword evidence="2" id="KW-1185">Reference proteome</keyword>
<dbReference type="Proteomes" id="UP001329151">
    <property type="component" value="Chromosome"/>
</dbReference>
<sequence>MNEWPENLNSLDLNWSLIGTANRVIKNSIFGLALLTVIGFAQATELPTILVTQTADWVDFSGWFADGVIGGFDAAGANVGAW</sequence>
<reference evidence="1 2" key="1">
    <citation type="submission" date="2023-10" db="EMBL/GenBank/DDBJ databases">
        <title>Complete Genome Sequence of Limnobacter thiooxidans CS-K2T, Isolated from freshwater lake sediments in Bavaria, Germany.</title>
        <authorList>
            <person name="Naruki M."/>
            <person name="Watanabe A."/>
            <person name="Warashina T."/>
            <person name="Morita T."/>
            <person name="Arakawa K."/>
        </authorList>
    </citation>
    <scope>NUCLEOTIDE SEQUENCE [LARGE SCALE GENOMIC DNA]</scope>
    <source>
        <strain evidence="1 2">CS-K2</strain>
    </source>
</reference>